<evidence type="ECO:0000256" key="1">
    <source>
        <dbReference type="SAM" id="Phobius"/>
    </source>
</evidence>
<keyword evidence="2" id="KW-0732">Signal</keyword>
<dbReference type="InterPro" id="IPR021762">
    <property type="entry name" value="DUF3325"/>
</dbReference>
<protein>
    <submittedName>
        <fullName evidence="3">DUF3325 domain-containing protein</fullName>
    </submittedName>
</protein>
<dbReference type="Proteomes" id="UP000634919">
    <property type="component" value="Unassembled WGS sequence"/>
</dbReference>
<keyword evidence="1" id="KW-0472">Membrane</keyword>
<keyword evidence="4" id="KW-1185">Reference proteome</keyword>
<organism evidence="3 4">
    <name type="scientific">Comamonas avium</name>
    <dbReference type="NCBI Taxonomy" id="2762231"/>
    <lineage>
        <taxon>Bacteria</taxon>
        <taxon>Pseudomonadati</taxon>
        <taxon>Pseudomonadota</taxon>
        <taxon>Betaproteobacteria</taxon>
        <taxon>Burkholderiales</taxon>
        <taxon>Comamonadaceae</taxon>
        <taxon>Comamonas</taxon>
    </lineage>
</organism>
<comment type="caution">
    <text evidence="3">The sequence shown here is derived from an EMBL/GenBank/DDBJ whole genome shotgun (WGS) entry which is preliminary data.</text>
</comment>
<feature type="signal peptide" evidence="2">
    <location>
        <begin position="1"/>
        <end position="19"/>
    </location>
</feature>
<feature type="transmembrane region" description="Helical" evidence="1">
    <location>
        <begin position="95"/>
        <end position="116"/>
    </location>
</feature>
<reference evidence="3 4" key="1">
    <citation type="submission" date="2020-08" db="EMBL/GenBank/DDBJ databases">
        <title>A Genomic Blueprint of the Chicken Gut Microbiome.</title>
        <authorList>
            <person name="Gilroy R."/>
            <person name="Ravi A."/>
            <person name="Getino M."/>
            <person name="Pursley I."/>
            <person name="Horton D.L."/>
            <person name="Alikhan N.-F."/>
            <person name="Baker D."/>
            <person name="Gharbi K."/>
            <person name="Hall N."/>
            <person name="Watson M."/>
            <person name="Adriaenssens E.M."/>
            <person name="Foster-Nyarko E."/>
            <person name="Jarju S."/>
            <person name="Secka A."/>
            <person name="Antonio M."/>
            <person name="Oren A."/>
            <person name="Chaudhuri R."/>
            <person name="La Ragione R.M."/>
            <person name="Hildebrand F."/>
            <person name="Pallen M.J."/>
        </authorList>
    </citation>
    <scope>NUCLEOTIDE SEQUENCE [LARGE SCALE GENOMIC DNA]</scope>
    <source>
        <strain evidence="3 4">Sa2CVA6</strain>
    </source>
</reference>
<dbReference type="Pfam" id="PF11804">
    <property type="entry name" value="DUF3325"/>
    <property type="match status" value="1"/>
</dbReference>
<name>A0ABR8S9M0_9BURK</name>
<gene>
    <name evidence="3" type="ORF">H9646_06755</name>
</gene>
<evidence type="ECO:0000313" key="3">
    <source>
        <dbReference type="EMBL" id="MBD7960177.1"/>
    </source>
</evidence>
<feature type="transmembrane region" description="Helical" evidence="1">
    <location>
        <begin position="72"/>
        <end position="89"/>
    </location>
</feature>
<proteinExistence type="predicted"/>
<sequence>MSALYASLQALALSTAGMAALAFAIDRHHEQLTGADAQPATQRVVLRSLGALFLAAVLLPCVLAWSASVGVVAMLGFWSLGALLVAGLMSLSPRLIAWMGAGAGLLGACAAVFGLAG</sequence>
<feature type="transmembrane region" description="Helical" evidence="1">
    <location>
        <begin position="48"/>
        <end position="65"/>
    </location>
</feature>
<dbReference type="RefSeq" id="WP_191722581.1">
    <property type="nucleotide sequence ID" value="NZ_JACSQK010000003.1"/>
</dbReference>
<evidence type="ECO:0000256" key="2">
    <source>
        <dbReference type="SAM" id="SignalP"/>
    </source>
</evidence>
<dbReference type="EMBL" id="JACSQK010000003">
    <property type="protein sequence ID" value="MBD7960177.1"/>
    <property type="molecule type" value="Genomic_DNA"/>
</dbReference>
<evidence type="ECO:0000313" key="4">
    <source>
        <dbReference type="Proteomes" id="UP000634919"/>
    </source>
</evidence>
<keyword evidence="1" id="KW-0812">Transmembrane</keyword>
<keyword evidence="1" id="KW-1133">Transmembrane helix</keyword>
<accession>A0ABR8S9M0</accession>
<feature type="chain" id="PRO_5045520766" evidence="2">
    <location>
        <begin position="20"/>
        <end position="117"/>
    </location>
</feature>